<protein>
    <submittedName>
        <fullName evidence="2">Uncharacterized protein</fullName>
    </submittedName>
</protein>
<evidence type="ECO:0000313" key="2">
    <source>
        <dbReference type="EMBL" id="AFI83358.1"/>
    </source>
</evidence>
<dbReference type="AlphaFoldDB" id="I1XG39"/>
<dbReference type="HOGENOM" id="CLU_3345816_0_0_6"/>
<evidence type="ECO:0000313" key="3">
    <source>
        <dbReference type="Proteomes" id="UP000009144"/>
    </source>
</evidence>
<keyword evidence="1" id="KW-0472">Membrane</keyword>
<reference evidence="2 3" key="1">
    <citation type="journal article" date="2012" name="J. Bacteriol.">
        <title>Complete genome sequences of Methylophaga sp. strain JAM1 and Methylophaga sp. strain JAM7.</title>
        <authorList>
            <person name="Villeneuve C."/>
            <person name="Martineau C."/>
            <person name="Mauffrey F."/>
            <person name="Villemur R."/>
        </authorList>
    </citation>
    <scope>NUCLEOTIDE SEQUENCE [LARGE SCALE GENOMIC DNA]</scope>
    <source>
        <strain evidence="2 3">JAM1</strain>
    </source>
</reference>
<feature type="transmembrane region" description="Helical" evidence="1">
    <location>
        <begin position="12"/>
        <end position="34"/>
    </location>
</feature>
<keyword evidence="1" id="KW-1133">Transmembrane helix</keyword>
<dbReference type="EMBL" id="CP003390">
    <property type="protein sequence ID" value="AFI83358.1"/>
    <property type="molecule type" value="Genomic_DNA"/>
</dbReference>
<keyword evidence="1" id="KW-0812">Transmembrane</keyword>
<dbReference type="Proteomes" id="UP000009144">
    <property type="component" value="Chromosome"/>
</dbReference>
<dbReference type="PATRIC" id="fig|754476.3.peg.503"/>
<reference evidence="2 3" key="2">
    <citation type="journal article" date="2013" name="Int. J. Syst. Evol. Microbiol.">
        <title>Methylophaga nitratireducenticrescens sp. nov. and Methylophaga frappieri sp. nov., isolated from the biofilm of the methanol-fed denitrification system treating the seawater at the Montreal Biodome.</title>
        <authorList>
            <person name="Villeneuve C."/>
            <person name="Martineau C."/>
            <person name="Mauffrey F."/>
            <person name="Villemur R."/>
        </authorList>
    </citation>
    <scope>NUCLEOTIDE SEQUENCE [LARGE SCALE GENOMIC DNA]</scope>
    <source>
        <strain evidence="2 3">JAM1</strain>
    </source>
</reference>
<keyword evidence="3" id="KW-1185">Reference proteome</keyword>
<organism evidence="2 3">
    <name type="scientific">Methylophaga nitratireducenticrescens</name>
    <dbReference type="NCBI Taxonomy" id="754476"/>
    <lineage>
        <taxon>Bacteria</taxon>
        <taxon>Pseudomonadati</taxon>
        <taxon>Pseudomonadota</taxon>
        <taxon>Gammaproteobacteria</taxon>
        <taxon>Thiotrichales</taxon>
        <taxon>Piscirickettsiaceae</taxon>
        <taxon>Methylophaga</taxon>
    </lineage>
</organism>
<dbReference type="STRING" id="754476.Q7A_512"/>
<accession>I1XG39</accession>
<sequence>MNPLTILSHRVNWIPISFVLTQPQLFIAFFHHLFGEH</sequence>
<proteinExistence type="predicted"/>
<name>I1XG39_METNJ</name>
<evidence type="ECO:0000256" key="1">
    <source>
        <dbReference type="SAM" id="Phobius"/>
    </source>
</evidence>
<gene>
    <name evidence="2" type="ordered locus">Q7A_512</name>
</gene>